<protein>
    <submittedName>
        <fullName evidence="1">F-box and leucine-rich repeat protein 4</fullName>
    </submittedName>
</protein>
<dbReference type="InterPro" id="IPR006553">
    <property type="entry name" value="Leu-rich_rpt_Cys-con_subtyp"/>
</dbReference>
<reference evidence="1 2" key="1">
    <citation type="submission" date="2021-06" db="EMBL/GenBank/DDBJ databases">
        <authorList>
            <person name="Palmer J.M."/>
        </authorList>
    </citation>
    <scope>NUCLEOTIDE SEQUENCE [LARGE SCALE GENOMIC DNA]</scope>
    <source>
        <strain evidence="1 2">XC_2019</strain>
        <tissue evidence="1">Muscle</tissue>
    </source>
</reference>
<accession>A0ABV0QLD8</accession>
<dbReference type="InterPro" id="IPR032675">
    <property type="entry name" value="LRR_dom_sf"/>
</dbReference>
<comment type="caution">
    <text evidence="1">The sequence shown here is derived from an EMBL/GenBank/DDBJ whole genome shotgun (WGS) entry which is preliminary data.</text>
</comment>
<organism evidence="1 2">
    <name type="scientific">Xenoophorus captivus</name>
    <dbReference type="NCBI Taxonomy" id="1517983"/>
    <lineage>
        <taxon>Eukaryota</taxon>
        <taxon>Metazoa</taxon>
        <taxon>Chordata</taxon>
        <taxon>Craniata</taxon>
        <taxon>Vertebrata</taxon>
        <taxon>Euteleostomi</taxon>
        <taxon>Actinopterygii</taxon>
        <taxon>Neopterygii</taxon>
        <taxon>Teleostei</taxon>
        <taxon>Neoteleostei</taxon>
        <taxon>Acanthomorphata</taxon>
        <taxon>Ovalentaria</taxon>
        <taxon>Atherinomorphae</taxon>
        <taxon>Cyprinodontiformes</taxon>
        <taxon>Goodeidae</taxon>
        <taxon>Xenoophorus</taxon>
    </lineage>
</organism>
<evidence type="ECO:0000313" key="2">
    <source>
        <dbReference type="Proteomes" id="UP001434883"/>
    </source>
</evidence>
<keyword evidence="2" id="KW-1185">Reference proteome</keyword>
<dbReference type="SUPFAM" id="SSF52047">
    <property type="entry name" value="RNI-like"/>
    <property type="match status" value="1"/>
</dbReference>
<dbReference type="Proteomes" id="UP001434883">
    <property type="component" value="Unassembled WGS sequence"/>
</dbReference>
<gene>
    <name evidence="1" type="primary">FBXL4_2</name>
    <name evidence="1" type="ORF">XENOCAPTIV_007351</name>
</gene>
<evidence type="ECO:0000313" key="1">
    <source>
        <dbReference type="EMBL" id="MEQ2196650.1"/>
    </source>
</evidence>
<dbReference type="EMBL" id="JAHRIN010016988">
    <property type="protein sequence ID" value="MEQ2196650.1"/>
    <property type="molecule type" value="Genomic_DNA"/>
</dbReference>
<name>A0ABV0QLD8_9TELE</name>
<sequence length="101" mass="11539">MKARGLSLVCLELSCCHFLNEPCLEVISQSCPRLQELNLSSCDRLHPQAFTHISKLIHLRRLVLYRTKIEVGVVSCQSHNRWTKTCIRSTVVKCFVSKAEP</sequence>
<proteinExistence type="predicted"/>
<dbReference type="Gene3D" id="3.80.10.10">
    <property type="entry name" value="Ribonuclease Inhibitor"/>
    <property type="match status" value="1"/>
</dbReference>
<dbReference type="SMART" id="SM00367">
    <property type="entry name" value="LRR_CC"/>
    <property type="match status" value="1"/>
</dbReference>